<comment type="caution">
    <text evidence="3">The sequence shown here is derived from an EMBL/GenBank/DDBJ whole genome shotgun (WGS) entry which is preliminary data.</text>
</comment>
<feature type="domain" description="NADP-dependent oxidoreductase" evidence="2">
    <location>
        <begin position="23"/>
        <end position="308"/>
    </location>
</feature>
<proteinExistence type="predicted"/>
<dbReference type="RefSeq" id="WP_181267509.1">
    <property type="nucleotide sequence ID" value="NZ_BAAAGB010000001.1"/>
</dbReference>
<evidence type="ECO:0000259" key="2">
    <source>
        <dbReference type="Pfam" id="PF00248"/>
    </source>
</evidence>
<dbReference type="AlphaFoldDB" id="A0A7V8RE74"/>
<dbReference type="PANTHER" id="PTHR43625">
    <property type="entry name" value="AFLATOXIN B1 ALDEHYDE REDUCTASE"/>
    <property type="match status" value="1"/>
</dbReference>
<dbReference type="EMBL" id="VDES01000002">
    <property type="protein sequence ID" value="MBA1374845.1"/>
    <property type="molecule type" value="Genomic_DNA"/>
</dbReference>
<dbReference type="InterPro" id="IPR020471">
    <property type="entry name" value="AKR"/>
</dbReference>
<evidence type="ECO:0000313" key="3">
    <source>
        <dbReference type="EMBL" id="MBA1374845.1"/>
    </source>
</evidence>
<dbReference type="GO" id="GO:0016491">
    <property type="term" value="F:oxidoreductase activity"/>
    <property type="evidence" value="ECO:0007669"/>
    <property type="project" value="UniProtKB-KW"/>
</dbReference>
<dbReference type="InterPro" id="IPR023210">
    <property type="entry name" value="NADP_OxRdtase_dom"/>
</dbReference>
<name>A0A7V8RE74_9SPHN</name>
<keyword evidence="4" id="KW-1185">Reference proteome</keyword>
<dbReference type="Gene3D" id="3.20.20.100">
    <property type="entry name" value="NADP-dependent oxidoreductase domain"/>
    <property type="match status" value="1"/>
</dbReference>
<keyword evidence="1" id="KW-0560">Oxidoreductase</keyword>
<evidence type="ECO:0000313" key="4">
    <source>
        <dbReference type="Proteomes" id="UP000589292"/>
    </source>
</evidence>
<evidence type="ECO:0000256" key="1">
    <source>
        <dbReference type="ARBA" id="ARBA00023002"/>
    </source>
</evidence>
<dbReference type="PANTHER" id="PTHR43625:SF40">
    <property type="entry name" value="ALDO-KETO REDUCTASE YAKC [NADP(+)]"/>
    <property type="match status" value="1"/>
</dbReference>
<protein>
    <submittedName>
        <fullName evidence="3">Aldo/keto reductase</fullName>
    </submittedName>
</protein>
<accession>A0A7V8RE74</accession>
<reference evidence="3 4" key="1">
    <citation type="journal article" date="1994" name="Int. J. Syst. Bacteriol.">
        <title>Phylogenetic positions of novel aerobic, bacteriochlorophyll a-containing bacteria and description of Roseococcus thiosulfatophilus gen. nov., sp. nov., Erythromicrobium ramosum gen. nov., sp. nov., and Erythrobacter litoralis sp. nov.</title>
        <authorList>
            <person name="Yurkov V."/>
            <person name="Stackebrandt E."/>
            <person name="Holmes A."/>
            <person name="Fuerst J.A."/>
            <person name="Hugenholtz P."/>
            <person name="Golecki J."/>
            <person name="Gad'on N."/>
            <person name="Gorlenko V.M."/>
            <person name="Kompantseva E.I."/>
            <person name="Drews G."/>
        </authorList>
    </citation>
    <scope>NUCLEOTIDE SEQUENCE [LARGE SCALE GENOMIC DNA]</scope>
    <source>
        <strain evidence="3 4">KR-99</strain>
    </source>
</reference>
<dbReference type="CDD" id="cd19076">
    <property type="entry name" value="AKR_AKR13A_13D"/>
    <property type="match status" value="1"/>
</dbReference>
<dbReference type="Pfam" id="PF00248">
    <property type="entry name" value="Aldo_ket_red"/>
    <property type="match status" value="1"/>
</dbReference>
<sequence>MIYRKLGGLQVSALGLGCMPMAGIGAAMYGKADHRESIATLERAIELGVTFFDTAEVYGPYVNEELLGQAIRGRRDRLVIATKFGFRIEDGGYRGVDSSPENVRRACEGSLKRLGIDTIDLYYQHRVDPNVPIEETIGAMSRLVEEGKVRYLGLSEAGADTIRRADATHPITALQSEYSLWERGVEEEILPLCQDLGIGFVPYSPLGRGFLTGLISQRSDLPEGDYRLNDPRYSEENFAINMGVVDVVEQIAVAHRVSPAQIALAWLLAQGEDIVPIPGSKRRATLEDSMAAVNVSLSAADLDALDAAAPPGSTAGQRYGEMGMKMVRL</sequence>
<dbReference type="InterPro" id="IPR050791">
    <property type="entry name" value="Aldo-Keto_reductase"/>
</dbReference>
<gene>
    <name evidence="3" type="ORF">FG486_10890</name>
</gene>
<dbReference type="GO" id="GO:0005737">
    <property type="term" value="C:cytoplasm"/>
    <property type="evidence" value="ECO:0007669"/>
    <property type="project" value="TreeGrafter"/>
</dbReference>
<dbReference type="InterPro" id="IPR036812">
    <property type="entry name" value="NAD(P)_OxRdtase_dom_sf"/>
</dbReference>
<dbReference type="Proteomes" id="UP000589292">
    <property type="component" value="Unassembled WGS sequence"/>
</dbReference>
<dbReference type="PRINTS" id="PR00069">
    <property type="entry name" value="ALDKETRDTASE"/>
</dbReference>
<dbReference type="SUPFAM" id="SSF51430">
    <property type="entry name" value="NAD(P)-linked oxidoreductase"/>
    <property type="match status" value="1"/>
</dbReference>
<organism evidence="3 4">
    <name type="scientific">Sphingomonas ursincola</name>
    <dbReference type="NCBI Taxonomy" id="56361"/>
    <lineage>
        <taxon>Bacteria</taxon>
        <taxon>Pseudomonadati</taxon>
        <taxon>Pseudomonadota</taxon>
        <taxon>Alphaproteobacteria</taxon>
        <taxon>Sphingomonadales</taxon>
        <taxon>Sphingomonadaceae</taxon>
        <taxon>Sphingomonas</taxon>
    </lineage>
</organism>
<dbReference type="PROSITE" id="PS51257">
    <property type="entry name" value="PROKAR_LIPOPROTEIN"/>
    <property type="match status" value="1"/>
</dbReference>